<dbReference type="AlphaFoldDB" id="A0A2A2M4M3"/>
<dbReference type="Proteomes" id="UP000218231">
    <property type="component" value="Unassembled WGS sequence"/>
</dbReference>
<organism evidence="1 2">
    <name type="scientific">Diploscapter pachys</name>
    <dbReference type="NCBI Taxonomy" id="2018661"/>
    <lineage>
        <taxon>Eukaryota</taxon>
        <taxon>Metazoa</taxon>
        <taxon>Ecdysozoa</taxon>
        <taxon>Nematoda</taxon>
        <taxon>Chromadorea</taxon>
        <taxon>Rhabditida</taxon>
        <taxon>Rhabditina</taxon>
        <taxon>Rhabditomorpha</taxon>
        <taxon>Rhabditoidea</taxon>
        <taxon>Rhabditidae</taxon>
        <taxon>Diploscapter</taxon>
    </lineage>
</organism>
<comment type="caution">
    <text evidence="1">The sequence shown here is derived from an EMBL/GenBank/DDBJ whole genome shotgun (WGS) entry which is preliminary data.</text>
</comment>
<evidence type="ECO:0000313" key="1">
    <source>
        <dbReference type="EMBL" id="PAV93353.1"/>
    </source>
</evidence>
<accession>A0A2A2M4M3</accession>
<dbReference type="EMBL" id="LIAE01005421">
    <property type="protein sequence ID" value="PAV93353.1"/>
    <property type="molecule type" value="Genomic_DNA"/>
</dbReference>
<sequence>MVVQRAMDRAIGHAALRAAPGLILRRRRRVACGDFGEILRPRGSVALGGIGLRPAYELQHGIAKGAKPCRLTMPTNQRITTIATTNDTTKPIAMLSHSPCPNVAPDFSRS</sequence>
<name>A0A2A2M4M3_9BILA</name>
<proteinExistence type="predicted"/>
<reference evidence="1 2" key="1">
    <citation type="journal article" date="2017" name="Curr. Biol.">
        <title>Genome architecture and evolution of a unichromosomal asexual nematode.</title>
        <authorList>
            <person name="Fradin H."/>
            <person name="Zegar C."/>
            <person name="Gutwein M."/>
            <person name="Lucas J."/>
            <person name="Kovtun M."/>
            <person name="Corcoran D."/>
            <person name="Baugh L.R."/>
            <person name="Kiontke K."/>
            <person name="Gunsalus K."/>
            <person name="Fitch D.H."/>
            <person name="Piano F."/>
        </authorList>
    </citation>
    <scope>NUCLEOTIDE SEQUENCE [LARGE SCALE GENOMIC DNA]</scope>
    <source>
        <strain evidence="1">PF1309</strain>
    </source>
</reference>
<gene>
    <name evidence="1" type="ORF">WR25_22673</name>
</gene>
<evidence type="ECO:0000313" key="2">
    <source>
        <dbReference type="Proteomes" id="UP000218231"/>
    </source>
</evidence>
<keyword evidence="2" id="KW-1185">Reference proteome</keyword>
<protein>
    <submittedName>
        <fullName evidence="1">Uncharacterized protein</fullName>
    </submittedName>
</protein>